<dbReference type="InterPro" id="IPR007841">
    <property type="entry name" value="UPF0210"/>
</dbReference>
<dbReference type="EMBL" id="JALJOR010000001">
    <property type="protein sequence ID" value="KAK9830204.1"/>
    <property type="molecule type" value="Genomic_DNA"/>
</dbReference>
<protein>
    <recommendedName>
        <fullName evidence="3">DUF711 family protein</fullName>
    </recommendedName>
</protein>
<keyword evidence="2" id="KW-1185">Reference proteome</keyword>
<dbReference type="SUPFAM" id="SSF51998">
    <property type="entry name" value="PFL-like glycyl radical enzymes"/>
    <property type="match status" value="1"/>
</dbReference>
<dbReference type="Proteomes" id="UP001489004">
    <property type="component" value="Unassembled WGS sequence"/>
</dbReference>
<comment type="caution">
    <text evidence="1">The sequence shown here is derived from an EMBL/GenBank/DDBJ whole genome shotgun (WGS) entry which is preliminary data.</text>
</comment>
<accession>A0AAW1R8U9</accession>
<reference evidence="1 2" key="1">
    <citation type="journal article" date="2024" name="Nat. Commun.">
        <title>Phylogenomics reveals the evolutionary origins of lichenization in chlorophyte algae.</title>
        <authorList>
            <person name="Puginier C."/>
            <person name="Libourel C."/>
            <person name="Otte J."/>
            <person name="Skaloud P."/>
            <person name="Haon M."/>
            <person name="Grisel S."/>
            <person name="Petersen M."/>
            <person name="Berrin J.G."/>
            <person name="Delaux P.M."/>
            <person name="Dal Grande F."/>
            <person name="Keller J."/>
        </authorList>
    </citation>
    <scope>NUCLEOTIDE SEQUENCE [LARGE SCALE GENOMIC DNA]</scope>
    <source>
        <strain evidence="1 2">SAG 2043</strain>
    </source>
</reference>
<organism evidence="1 2">
    <name type="scientific">[Myrmecia] bisecta</name>
    <dbReference type="NCBI Taxonomy" id="41462"/>
    <lineage>
        <taxon>Eukaryota</taxon>
        <taxon>Viridiplantae</taxon>
        <taxon>Chlorophyta</taxon>
        <taxon>core chlorophytes</taxon>
        <taxon>Trebouxiophyceae</taxon>
        <taxon>Trebouxiales</taxon>
        <taxon>Trebouxiaceae</taxon>
        <taxon>Myrmecia</taxon>
    </lineage>
</organism>
<dbReference type="AlphaFoldDB" id="A0AAW1R8U9"/>
<proteinExistence type="predicted"/>
<evidence type="ECO:0000313" key="2">
    <source>
        <dbReference type="Proteomes" id="UP001489004"/>
    </source>
</evidence>
<gene>
    <name evidence="1" type="ORF">WJX72_010288</name>
</gene>
<evidence type="ECO:0000313" key="1">
    <source>
        <dbReference type="EMBL" id="KAK9830204.1"/>
    </source>
</evidence>
<sequence>MSEPLGLRIRTITYFLPLHSTDREVWAGELCAAGTFLQAASLAFTTEGYTLQTTRVATSPLADICPPADLLQAALDLQKLAMAHGIQLISIGPTKQAELLPVLTDIVAQTTIVSCMFALSSAFATADTKAAAEAVLRVAEETTAEGNFRFGVAANCLPGIPFFPVAYANAHASPPAFAIGTENTAILRTAFEAAKGDMCAAEAQLRQHLTAALQPVERIAEQLAAMSAVEYRGIDASLAPGLDTPSMTGSYDCLGLGGFGSAGTLAISALITGVLKSLPLKLCGYSGLMLPVCEDTGLAELASQGAFRISDLLQYSAVCGCGLDTVPVPGLQPGNFAANQQLVSHITALLLDVTALAFRLNKPLSCRLLPIPGKTSGQMTEFANPYLVNCKIMGIP</sequence>
<evidence type="ECO:0008006" key="3">
    <source>
        <dbReference type="Google" id="ProtNLM"/>
    </source>
</evidence>
<dbReference type="PANTHER" id="PTHR37560">
    <property type="entry name" value="UPF0210 PROTEIN SPR0218"/>
    <property type="match status" value="1"/>
</dbReference>
<dbReference type="Gene3D" id="3.20.70.20">
    <property type="match status" value="1"/>
</dbReference>
<name>A0AAW1R8U9_9CHLO</name>
<dbReference type="PANTHER" id="PTHR37560:SF2">
    <property type="entry name" value="DUF711 DOMAIN-CONTAINING PROTEIN"/>
    <property type="match status" value="1"/>
</dbReference>
<dbReference type="Pfam" id="PF05167">
    <property type="entry name" value="DUF711"/>
    <property type="match status" value="1"/>
</dbReference>